<gene>
    <name evidence="7" type="ORF">CEW88_20755</name>
</gene>
<evidence type="ECO:0000259" key="5">
    <source>
        <dbReference type="Pfam" id="PF00389"/>
    </source>
</evidence>
<keyword evidence="1" id="KW-0521">NADP</keyword>
<evidence type="ECO:0000256" key="2">
    <source>
        <dbReference type="ARBA" id="ARBA00023002"/>
    </source>
</evidence>
<accession>A0A2U8HK53</accession>
<feature type="domain" description="D-isomer specific 2-hydroxyacid dehydrogenase NAD-binding" evidence="6">
    <location>
        <begin position="125"/>
        <end position="296"/>
    </location>
</feature>
<dbReference type="SUPFAM" id="SSF51735">
    <property type="entry name" value="NAD(P)-binding Rossmann-fold domains"/>
    <property type="match status" value="1"/>
</dbReference>
<evidence type="ECO:0000313" key="7">
    <source>
        <dbReference type="EMBL" id="AWI86173.1"/>
    </source>
</evidence>
<keyword evidence="2 4" id="KW-0560">Oxidoreductase</keyword>
<dbReference type="InterPro" id="IPR036291">
    <property type="entry name" value="NAD(P)-bd_dom_sf"/>
</dbReference>
<dbReference type="PANTHER" id="PTHR10996:SF178">
    <property type="entry name" value="2-HYDROXYACID DEHYDROGENASE YGL185C-RELATED"/>
    <property type="match status" value="1"/>
</dbReference>
<evidence type="ECO:0000256" key="4">
    <source>
        <dbReference type="RuleBase" id="RU003719"/>
    </source>
</evidence>
<dbReference type="GO" id="GO:0016618">
    <property type="term" value="F:hydroxypyruvate reductase [NAD(P)H] activity"/>
    <property type="evidence" value="ECO:0007669"/>
    <property type="project" value="TreeGrafter"/>
</dbReference>
<dbReference type="Gene3D" id="3.40.50.720">
    <property type="entry name" value="NAD(P)-binding Rossmann-like Domain"/>
    <property type="match status" value="2"/>
</dbReference>
<keyword evidence="7" id="KW-0614">Plasmid</keyword>
<reference evidence="7 8" key="1">
    <citation type="submission" date="2017-06" db="EMBL/GenBank/DDBJ databases">
        <title>Yangia sp. YSBP01 complete genome sequence.</title>
        <authorList>
            <person name="Woo J.-H."/>
            <person name="Kim H.-S."/>
        </authorList>
    </citation>
    <scope>NUCLEOTIDE SEQUENCE [LARGE SCALE GENOMIC DNA]</scope>
    <source>
        <strain evidence="7 8">YSBP01</strain>
        <plasmid evidence="7 8">unnamed1</plasmid>
    </source>
</reference>
<feature type="domain" description="D-isomer specific 2-hydroxyacid dehydrogenase catalytic" evidence="5">
    <location>
        <begin position="58"/>
        <end position="327"/>
    </location>
</feature>
<dbReference type="FunFam" id="3.40.50.720:FF:000213">
    <property type="entry name" value="Putative 2-hydroxyacid dehydrogenase"/>
    <property type="match status" value="1"/>
</dbReference>
<comment type="similarity">
    <text evidence="4">Belongs to the D-isomer specific 2-hydroxyacid dehydrogenase family.</text>
</comment>
<keyword evidence="3" id="KW-0520">NAD</keyword>
<dbReference type="InterPro" id="IPR006139">
    <property type="entry name" value="D-isomer_2_OHA_DH_cat_dom"/>
</dbReference>
<dbReference type="GO" id="GO:0051287">
    <property type="term" value="F:NAD binding"/>
    <property type="evidence" value="ECO:0007669"/>
    <property type="project" value="InterPro"/>
</dbReference>
<dbReference type="Pfam" id="PF00389">
    <property type="entry name" value="2-Hacid_dh"/>
    <property type="match status" value="1"/>
</dbReference>
<dbReference type="InterPro" id="IPR006140">
    <property type="entry name" value="D-isomer_DH_NAD-bd"/>
</dbReference>
<protein>
    <submittedName>
        <fullName evidence="7">Hydroxyacid dehydrogenase</fullName>
    </submittedName>
</protein>
<dbReference type="GO" id="GO:0030267">
    <property type="term" value="F:glyoxylate reductase (NADPH) activity"/>
    <property type="evidence" value="ECO:0007669"/>
    <property type="project" value="TreeGrafter"/>
</dbReference>
<dbReference type="InterPro" id="IPR029752">
    <property type="entry name" value="D-isomer_DH_CS1"/>
</dbReference>
<dbReference type="PANTHER" id="PTHR10996">
    <property type="entry name" value="2-HYDROXYACID DEHYDROGENASE-RELATED"/>
    <property type="match status" value="1"/>
</dbReference>
<geneLocation type="plasmid" evidence="7 8">
    <name>unnamed1</name>
</geneLocation>
<dbReference type="SUPFAM" id="SSF52283">
    <property type="entry name" value="Formate/glycerate dehydrogenase catalytic domain-like"/>
    <property type="match status" value="1"/>
</dbReference>
<dbReference type="PROSITE" id="PS00065">
    <property type="entry name" value="D_2_HYDROXYACID_DH_1"/>
    <property type="match status" value="1"/>
</dbReference>
<dbReference type="Pfam" id="PF02826">
    <property type="entry name" value="2-Hacid_dh_C"/>
    <property type="match status" value="1"/>
</dbReference>
<dbReference type="InterPro" id="IPR050223">
    <property type="entry name" value="D-isomer_2-hydroxyacid_DH"/>
</dbReference>
<dbReference type="Proteomes" id="UP000244915">
    <property type="component" value="Plasmid unnamed1"/>
</dbReference>
<dbReference type="GO" id="GO:0005829">
    <property type="term" value="C:cytosol"/>
    <property type="evidence" value="ECO:0007669"/>
    <property type="project" value="TreeGrafter"/>
</dbReference>
<evidence type="ECO:0000259" key="6">
    <source>
        <dbReference type="Pfam" id="PF02826"/>
    </source>
</evidence>
<evidence type="ECO:0000256" key="1">
    <source>
        <dbReference type="ARBA" id="ARBA00022857"/>
    </source>
</evidence>
<proteinExistence type="inferred from homology"/>
<sequence>MALHDATRRRAGACLEPERLMPQQIAINIKTQAYHRMLGERFTLHDCTAGYAHLTETERAAVRVLITAGFKGATGAEMDELPNLGLICCVGTGYEGIDVQAAIDRGIRVTHGAGVNAGAVADHAMALLLSVVRCIPHQDRLTRSGAWNYTETPRPLVSRKKMGIFGMGGIGAALARRATAFDIEVSYHSRSPKPELPYAYVPSLLELAGRVDYLVACVPGGAATQHAVNAEVLAALGPQGYLFNVGRGTVVDTDALIAALQAGTLKGAGLDVFEHEPEVPAALCALENVVLTPHMAGNAPEVQQMATDLMCDNIAAFTAGAPLVTPVPEMRALATAG</sequence>
<name>A0A2U8HK53_9RHOB</name>
<dbReference type="KEGG" id="ypac:CEW88_20755"/>
<dbReference type="EMBL" id="CP022191">
    <property type="protein sequence ID" value="AWI86173.1"/>
    <property type="molecule type" value="Genomic_DNA"/>
</dbReference>
<dbReference type="AlphaFoldDB" id="A0A2U8HK53"/>
<organism evidence="7 8">
    <name type="scientific">Alloyangia pacifica</name>
    <dbReference type="NCBI Taxonomy" id="311180"/>
    <lineage>
        <taxon>Bacteria</taxon>
        <taxon>Pseudomonadati</taxon>
        <taxon>Pseudomonadota</taxon>
        <taxon>Alphaproteobacteria</taxon>
        <taxon>Rhodobacterales</taxon>
        <taxon>Roseobacteraceae</taxon>
        <taxon>Alloyangia</taxon>
    </lineage>
</organism>
<evidence type="ECO:0000256" key="3">
    <source>
        <dbReference type="ARBA" id="ARBA00023027"/>
    </source>
</evidence>
<evidence type="ECO:0000313" key="8">
    <source>
        <dbReference type="Proteomes" id="UP000244915"/>
    </source>
</evidence>